<evidence type="ECO:0000256" key="1">
    <source>
        <dbReference type="SAM" id="MobiDB-lite"/>
    </source>
</evidence>
<protein>
    <submittedName>
        <fullName evidence="3">Arylsulfotransferase (ASST)</fullName>
    </submittedName>
</protein>
<dbReference type="PANTHER" id="PTHR35340:SF6">
    <property type="entry name" value="ASST-DOMAIN-CONTAINING PROTEIN"/>
    <property type="match status" value="1"/>
</dbReference>
<organism evidence="3 4">
    <name type="scientific">Brevibacterium antiquum</name>
    <dbReference type="NCBI Taxonomy" id="234835"/>
    <lineage>
        <taxon>Bacteria</taxon>
        <taxon>Bacillati</taxon>
        <taxon>Actinomycetota</taxon>
        <taxon>Actinomycetes</taxon>
        <taxon>Micrococcales</taxon>
        <taxon>Brevibacteriaceae</taxon>
        <taxon>Brevibacterium</taxon>
    </lineage>
</organism>
<keyword evidence="4" id="KW-1185">Reference proteome</keyword>
<dbReference type="InterPro" id="IPR039535">
    <property type="entry name" value="ASST-like"/>
</dbReference>
<feature type="chain" id="PRO_5038939239" evidence="2">
    <location>
        <begin position="24"/>
        <end position="486"/>
    </location>
</feature>
<proteinExistence type="predicted"/>
<accession>A0A2H1KLG8</accession>
<feature type="signal peptide" evidence="2">
    <location>
        <begin position="1"/>
        <end position="23"/>
    </location>
</feature>
<dbReference type="PANTHER" id="PTHR35340">
    <property type="entry name" value="PQQ ENZYME REPEAT PROTEIN-RELATED"/>
    <property type="match status" value="1"/>
</dbReference>
<keyword evidence="3" id="KW-0808">Transferase</keyword>
<dbReference type="Pfam" id="PF14269">
    <property type="entry name" value="Arylsulfotran_2"/>
    <property type="match status" value="1"/>
</dbReference>
<gene>
    <name evidence="3" type="ORF">BANT10_03178</name>
</gene>
<evidence type="ECO:0000313" key="3">
    <source>
        <dbReference type="EMBL" id="SMY00414.1"/>
    </source>
</evidence>
<reference evidence="4" key="1">
    <citation type="submission" date="2017-03" db="EMBL/GenBank/DDBJ databases">
        <authorList>
            <person name="Monnet C."/>
        </authorList>
    </citation>
    <scope>NUCLEOTIDE SEQUENCE [LARGE SCALE GENOMIC DNA]</scope>
    <source>
        <strain evidence="4">P10</strain>
    </source>
</reference>
<dbReference type="AlphaFoldDB" id="A0A2H1KLG8"/>
<dbReference type="InterPro" id="IPR053143">
    <property type="entry name" value="Arylsulfate_ST"/>
</dbReference>
<feature type="region of interest" description="Disordered" evidence="1">
    <location>
        <begin position="326"/>
        <end position="353"/>
    </location>
</feature>
<dbReference type="RefSeq" id="WP_101644485.1">
    <property type="nucleotide sequence ID" value="NZ_FXZE01000021.1"/>
</dbReference>
<evidence type="ECO:0000256" key="2">
    <source>
        <dbReference type="SAM" id="SignalP"/>
    </source>
</evidence>
<dbReference type="EMBL" id="FXZE01000021">
    <property type="protein sequence ID" value="SMY00414.1"/>
    <property type="molecule type" value="Genomic_DNA"/>
</dbReference>
<dbReference type="Proteomes" id="UP000234342">
    <property type="component" value="Unassembled WGS sequence"/>
</dbReference>
<keyword evidence="2" id="KW-0732">Signal</keyword>
<evidence type="ECO:0000313" key="4">
    <source>
        <dbReference type="Proteomes" id="UP000234342"/>
    </source>
</evidence>
<dbReference type="GO" id="GO:0016740">
    <property type="term" value="F:transferase activity"/>
    <property type="evidence" value="ECO:0007669"/>
    <property type="project" value="UniProtKB-KW"/>
</dbReference>
<sequence>MSYRTLFASVAAATLLLSGCAAEEEVPQPEHWDFQTRPDLDPPKFDIDVSSQPPEEENDLKTFLGLKGQTGDDEESWVGGLILDSAGEPVWIRQGSGQMWDLRVQEYKDEPVLTWWEGLAETPHTAGEVVMLDDSYNEIARVGMGGDLAHKTVDLHDTTITDDGTMLLVSYIKTQTDLSSVGGQKDGWAWEGVVQEVDIDSGDPVVEWRSLDDVPIDQTQSKLKDGEGTEEEPFDYIHVNSVSEDDDGDSLLVSARNTHAIYQLDRKTTDLNWVLGGSASDFEMGEGATFAWQHDAIRRDDGTITLFDNHAAPRLGETRGLRLDVDEDTKKATVDTEYPAPDDRSSGSQGNLQELDNGNVFIGWGSEPYFSEFTNDGKLLYDATFTGGSNYRAYRFAWQATPSAPPTATKSEPGEGITRVHMSWNGASRVAAWRILSGDSEEQLEETAVVDRTGFETAADITPAGSRIVVEAVDENNERLGATAVD</sequence>
<dbReference type="PROSITE" id="PS51257">
    <property type="entry name" value="PROKAR_LIPOPROTEIN"/>
    <property type="match status" value="1"/>
</dbReference>
<name>A0A2H1KLG8_9MICO</name>